<evidence type="ECO:0000256" key="3">
    <source>
        <dbReference type="ARBA" id="ARBA00022448"/>
    </source>
</evidence>
<sequence>MEVQGHDGIQKLLAAEQEAQRVVSEARKQKGERLRTAKAEAERDIASFRADCEAEFQKKISAGGDSSSAQFSDMLKSTDGDVAKVKKDTSSLKGKVTEALVAAVLDVKLATQG</sequence>
<keyword evidence="5 6" id="KW-0406">Ion transport</keyword>
<accession>A0A7S1T8E4</accession>
<proteinExistence type="inferred from homology"/>
<dbReference type="GO" id="GO:0000221">
    <property type="term" value="C:vacuolar proton-transporting V-type ATPase, V1 domain"/>
    <property type="evidence" value="ECO:0007669"/>
    <property type="project" value="TreeGrafter"/>
</dbReference>
<evidence type="ECO:0000256" key="2">
    <source>
        <dbReference type="ARBA" id="ARBA00010066"/>
    </source>
</evidence>
<dbReference type="Gene3D" id="1.20.5.2950">
    <property type="match status" value="1"/>
</dbReference>
<dbReference type="Pfam" id="PF03179">
    <property type="entry name" value="V-ATPase_G"/>
    <property type="match status" value="1"/>
</dbReference>
<dbReference type="NCBIfam" id="TIGR01147">
    <property type="entry name" value="V_ATP_synt_G"/>
    <property type="match status" value="1"/>
</dbReference>
<keyword evidence="4 6" id="KW-0375">Hydrogen ion transport</keyword>
<comment type="function">
    <text evidence="1">Catalytic subunit of the peripheral V1 complex of vacuolar ATPase (V-ATPase). V-ATPase is responsible for acidifying a variety of intracellular compartments in eukaryotic cells.</text>
</comment>
<dbReference type="PANTHER" id="PTHR12713">
    <property type="entry name" value="VACUOLAR ATP SYNTHASE SUBUNIT G"/>
    <property type="match status" value="1"/>
</dbReference>
<evidence type="ECO:0000256" key="4">
    <source>
        <dbReference type="ARBA" id="ARBA00022781"/>
    </source>
</evidence>
<dbReference type="GO" id="GO:0046961">
    <property type="term" value="F:proton-transporting ATPase activity, rotational mechanism"/>
    <property type="evidence" value="ECO:0007669"/>
    <property type="project" value="InterPro"/>
</dbReference>
<protein>
    <recommendedName>
        <fullName evidence="6">V-type proton ATPase subunit G</fullName>
    </recommendedName>
</protein>
<comment type="similarity">
    <text evidence="2 6">Belongs to the V-ATPase G subunit family.</text>
</comment>
<evidence type="ECO:0000256" key="6">
    <source>
        <dbReference type="RuleBase" id="RU364019"/>
    </source>
</evidence>
<organism evidence="7">
    <name type="scientific">Tetraselmis chuii</name>
    <dbReference type="NCBI Taxonomy" id="63592"/>
    <lineage>
        <taxon>Eukaryota</taxon>
        <taxon>Viridiplantae</taxon>
        <taxon>Chlorophyta</taxon>
        <taxon>core chlorophytes</taxon>
        <taxon>Chlorodendrophyceae</taxon>
        <taxon>Chlorodendrales</taxon>
        <taxon>Chlorodendraceae</taxon>
        <taxon>Tetraselmis</taxon>
    </lineage>
</organism>
<dbReference type="AlphaFoldDB" id="A0A7S1T8E4"/>
<comment type="subunit">
    <text evidence="6">V-ATPase is a heteromultimeric enzyme made up of two complexes: the ATP-hydrolytic V1 complex and the proton translocation V0 complex.</text>
</comment>
<dbReference type="EMBL" id="HBGG01041976">
    <property type="protein sequence ID" value="CAD9226811.1"/>
    <property type="molecule type" value="Transcribed_RNA"/>
</dbReference>
<evidence type="ECO:0000256" key="1">
    <source>
        <dbReference type="ARBA" id="ARBA00003847"/>
    </source>
</evidence>
<gene>
    <name evidence="7" type="ORF">TCHU04912_LOCUS21662</name>
</gene>
<name>A0A7S1T8E4_9CHLO</name>
<reference evidence="7" key="1">
    <citation type="submission" date="2021-01" db="EMBL/GenBank/DDBJ databases">
        <authorList>
            <person name="Corre E."/>
            <person name="Pelletier E."/>
            <person name="Niang G."/>
            <person name="Scheremetjew M."/>
            <person name="Finn R."/>
            <person name="Kale V."/>
            <person name="Holt S."/>
            <person name="Cochrane G."/>
            <person name="Meng A."/>
            <person name="Brown T."/>
            <person name="Cohen L."/>
        </authorList>
    </citation>
    <scope>NUCLEOTIDE SEQUENCE</scope>
    <source>
        <strain evidence="7">PLY429</strain>
    </source>
</reference>
<evidence type="ECO:0000313" key="7">
    <source>
        <dbReference type="EMBL" id="CAD9226811.1"/>
    </source>
</evidence>
<dbReference type="InterPro" id="IPR005124">
    <property type="entry name" value="V-ATPase_G"/>
</dbReference>
<dbReference type="PANTHER" id="PTHR12713:SF11">
    <property type="entry name" value="V-TYPE PROTON ATPASE SUBUNIT G"/>
    <property type="match status" value="1"/>
</dbReference>
<dbReference type="FunFam" id="1.20.5.2950:FF:000001">
    <property type="entry name" value="V-type proton ATPase subunit G"/>
    <property type="match status" value="1"/>
</dbReference>
<dbReference type="GO" id="GO:0016887">
    <property type="term" value="F:ATP hydrolysis activity"/>
    <property type="evidence" value="ECO:0007669"/>
    <property type="project" value="TreeGrafter"/>
</dbReference>
<evidence type="ECO:0000256" key="5">
    <source>
        <dbReference type="ARBA" id="ARBA00023065"/>
    </source>
</evidence>
<keyword evidence="3 6" id="KW-0813">Transport</keyword>
<comment type="function">
    <text evidence="6">Subunit of the V1 complex of vacuolar(H+)-ATPase (V-ATPase), a multisubunit enzyme composed of a peripheral complex (V1) that hydrolyzes ATP and a membrane integral complex (V0) that translocates protons. V-ATPase is responsible for acidifying and maintaining the pH of intracellular compartments and in some cell types, is targeted to the plasma membrane, where it is responsible for acidifying the extracellular environment.</text>
</comment>